<dbReference type="GO" id="GO:0003677">
    <property type="term" value="F:DNA binding"/>
    <property type="evidence" value="ECO:0007669"/>
    <property type="project" value="InterPro"/>
</dbReference>
<dbReference type="KEGG" id="deo:CAY53_03880"/>
<gene>
    <name evidence="2" type="ORF">CAY53_03880</name>
</gene>
<feature type="domain" description="Bacteriophage CI repressor N-terminal" evidence="1">
    <location>
        <begin position="9"/>
        <end position="70"/>
    </location>
</feature>
<dbReference type="Gene3D" id="1.10.260.40">
    <property type="entry name" value="lambda repressor-like DNA-binding domains"/>
    <property type="match status" value="1"/>
</dbReference>
<name>A0A2L1GM61_9BACT</name>
<dbReference type="EMBL" id="CP021255">
    <property type="protein sequence ID" value="AVD70726.1"/>
    <property type="molecule type" value="Genomic_DNA"/>
</dbReference>
<dbReference type="Proteomes" id="UP000239867">
    <property type="component" value="Chromosome"/>
</dbReference>
<dbReference type="Pfam" id="PF07022">
    <property type="entry name" value="Phage_CI_repr"/>
    <property type="match status" value="1"/>
</dbReference>
<evidence type="ECO:0000313" key="2">
    <source>
        <dbReference type="EMBL" id="AVD70726.1"/>
    </source>
</evidence>
<dbReference type="InterPro" id="IPR010982">
    <property type="entry name" value="Lambda_DNA-bd_dom_sf"/>
</dbReference>
<dbReference type="OrthoDB" id="5363392at2"/>
<evidence type="ECO:0000259" key="1">
    <source>
        <dbReference type="Pfam" id="PF07022"/>
    </source>
</evidence>
<organism evidence="2 3">
    <name type="scientific">Desulfobulbus oralis</name>
    <dbReference type="NCBI Taxonomy" id="1986146"/>
    <lineage>
        <taxon>Bacteria</taxon>
        <taxon>Pseudomonadati</taxon>
        <taxon>Thermodesulfobacteriota</taxon>
        <taxon>Desulfobulbia</taxon>
        <taxon>Desulfobulbales</taxon>
        <taxon>Desulfobulbaceae</taxon>
        <taxon>Desulfobulbus</taxon>
    </lineage>
</organism>
<reference evidence="2 3" key="1">
    <citation type="journal article" date="2018" name="MBio">
        <title>Insights into the evolution of host association through the isolation and characterization of a novel human periodontal pathobiont, Desulfobulbus oralis.</title>
        <authorList>
            <person name="Cross K.L."/>
            <person name="Chirania P."/>
            <person name="Xiong W."/>
            <person name="Beall C.J."/>
            <person name="Elkins J.G."/>
            <person name="Giannone R.J."/>
            <person name="Griffen A.L."/>
            <person name="Guss A.M."/>
            <person name="Hettich R.L."/>
            <person name="Joshi S.S."/>
            <person name="Mokrzan E.M."/>
            <person name="Martin R.K."/>
            <person name="Zhulin I.B."/>
            <person name="Leys E.J."/>
            <person name="Podar M."/>
        </authorList>
    </citation>
    <scope>NUCLEOTIDE SEQUENCE [LARGE SCALE GENOMIC DNA]</scope>
    <source>
        <strain evidence="2 3">ORNL</strain>
    </source>
</reference>
<dbReference type="GO" id="GO:0045892">
    <property type="term" value="P:negative regulation of DNA-templated transcription"/>
    <property type="evidence" value="ECO:0007669"/>
    <property type="project" value="InterPro"/>
</dbReference>
<dbReference type="InterPro" id="IPR010744">
    <property type="entry name" value="Phage_CI_N"/>
</dbReference>
<dbReference type="AlphaFoldDB" id="A0A2L1GM61"/>
<dbReference type="RefSeq" id="WP_104936019.1">
    <property type="nucleotide sequence ID" value="NZ_CP021255.1"/>
</dbReference>
<keyword evidence="3" id="KW-1185">Reference proteome</keyword>
<proteinExistence type="predicted"/>
<sequence length="140" mass="16231">MTNGHFFSALGRLKLELGLKTDKEIQELLGIPQSTFSRSKKDPFPAEWAFKIELKYGITTRWIMTGQGPKRTTEAEGKRTQPAEAFLVEFETWAKESAESENLRWLENQLEVYFPAFKIWRRSQKNTTDTNNTLQETKVA</sequence>
<protein>
    <recommendedName>
        <fullName evidence="1">Bacteriophage CI repressor N-terminal domain-containing protein</fullName>
    </recommendedName>
</protein>
<accession>A0A2L1GM61</accession>
<evidence type="ECO:0000313" key="3">
    <source>
        <dbReference type="Proteomes" id="UP000239867"/>
    </source>
</evidence>